<protein>
    <recommendedName>
        <fullName evidence="5">MT-A70-domain-containing protein</fullName>
    </recommendedName>
</protein>
<feature type="region of interest" description="Disordered" evidence="2">
    <location>
        <begin position="200"/>
        <end position="229"/>
    </location>
</feature>
<dbReference type="SUPFAM" id="SSF53335">
    <property type="entry name" value="S-adenosyl-L-methionine-dependent methyltransferases"/>
    <property type="match status" value="1"/>
</dbReference>
<dbReference type="PANTHER" id="PTHR12829">
    <property type="entry name" value="N6-ADENOSINE-METHYLTRANSFERASE"/>
    <property type="match status" value="1"/>
</dbReference>
<evidence type="ECO:0000256" key="2">
    <source>
        <dbReference type="SAM" id="MobiDB-lite"/>
    </source>
</evidence>
<organism evidence="3 4">
    <name type="scientific">Humicola insolens</name>
    <name type="common">Soft-rot fungus</name>
    <dbReference type="NCBI Taxonomy" id="85995"/>
    <lineage>
        <taxon>Eukaryota</taxon>
        <taxon>Fungi</taxon>
        <taxon>Dikarya</taxon>
        <taxon>Ascomycota</taxon>
        <taxon>Pezizomycotina</taxon>
        <taxon>Sordariomycetes</taxon>
        <taxon>Sordariomycetidae</taxon>
        <taxon>Sordariales</taxon>
        <taxon>Chaetomiaceae</taxon>
        <taxon>Mycothermus</taxon>
    </lineage>
</organism>
<feature type="compositionally biased region" description="Low complexity" evidence="2">
    <location>
        <begin position="67"/>
        <end position="80"/>
    </location>
</feature>
<feature type="region of interest" description="Disordered" evidence="2">
    <location>
        <begin position="409"/>
        <end position="433"/>
    </location>
</feature>
<name>A0ABR3VB38_HUMIN</name>
<comment type="caution">
    <text evidence="3">The sequence shown here is derived from an EMBL/GenBank/DDBJ whole genome shotgun (WGS) entry which is preliminary data.</text>
</comment>
<feature type="compositionally biased region" description="Basic residues" evidence="2">
    <location>
        <begin position="201"/>
        <end position="211"/>
    </location>
</feature>
<comment type="similarity">
    <text evidence="1">Belongs to the MT-A70-like family.</text>
</comment>
<dbReference type="InterPro" id="IPR002052">
    <property type="entry name" value="DNA_methylase_N6_adenine_CS"/>
</dbReference>
<dbReference type="InterPro" id="IPR029063">
    <property type="entry name" value="SAM-dependent_MTases_sf"/>
</dbReference>
<feature type="region of interest" description="Disordered" evidence="2">
    <location>
        <begin position="119"/>
        <end position="162"/>
    </location>
</feature>
<feature type="region of interest" description="Disordered" evidence="2">
    <location>
        <begin position="52"/>
        <end position="80"/>
    </location>
</feature>
<dbReference type="Proteomes" id="UP001583172">
    <property type="component" value="Unassembled WGS sequence"/>
</dbReference>
<dbReference type="EMBL" id="JAZGSY010000178">
    <property type="protein sequence ID" value="KAL1839055.1"/>
    <property type="molecule type" value="Genomic_DNA"/>
</dbReference>
<dbReference type="InterPro" id="IPR007757">
    <property type="entry name" value="MT-A70-like"/>
</dbReference>
<dbReference type="Pfam" id="PF05063">
    <property type="entry name" value="MT-A70"/>
    <property type="match status" value="1"/>
</dbReference>
<reference evidence="3 4" key="1">
    <citation type="journal article" date="2024" name="Commun. Biol.">
        <title>Comparative genomic analysis of thermophilic fungi reveals convergent evolutionary adaptations and gene losses.</title>
        <authorList>
            <person name="Steindorff A.S."/>
            <person name="Aguilar-Pontes M.V."/>
            <person name="Robinson A.J."/>
            <person name="Andreopoulos B."/>
            <person name="LaButti K."/>
            <person name="Kuo A."/>
            <person name="Mondo S."/>
            <person name="Riley R."/>
            <person name="Otillar R."/>
            <person name="Haridas S."/>
            <person name="Lipzen A."/>
            <person name="Grimwood J."/>
            <person name="Schmutz J."/>
            <person name="Clum A."/>
            <person name="Reid I.D."/>
            <person name="Moisan M.C."/>
            <person name="Butler G."/>
            <person name="Nguyen T.T.M."/>
            <person name="Dewar K."/>
            <person name="Conant G."/>
            <person name="Drula E."/>
            <person name="Henrissat B."/>
            <person name="Hansel C."/>
            <person name="Singer S."/>
            <person name="Hutchinson M.I."/>
            <person name="de Vries R.P."/>
            <person name="Natvig D.O."/>
            <person name="Powell A.J."/>
            <person name="Tsang A."/>
            <person name="Grigoriev I.V."/>
        </authorList>
    </citation>
    <scope>NUCLEOTIDE SEQUENCE [LARGE SCALE GENOMIC DNA]</scope>
    <source>
        <strain evidence="3 4">CBS 620.91</strain>
    </source>
</reference>
<evidence type="ECO:0008006" key="5">
    <source>
        <dbReference type="Google" id="ProtNLM"/>
    </source>
</evidence>
<evidence type="ECO:0000313" key="3">
    <source>
        <dbReference type="EMBL" id="KAL1839055.1"/>
    </source>
</evidence>
<gene>
    <name evidence="3" type="ORF">VTJ49DRAFT_1919</name>
</gene>
<feature type="compositionally biased region" description="Pro residues" evidence="2">
    <location>
        <begin position="55"/>
        <end position="66"/>
    </location>
</feature>
<proteinExistence type="inferred from homology"/>
<evidence type="ECO:0000313" key="4">
    <source>
        <dbReference type="Proteomes" id="UP001583172"/>
    </source>
</evidence>
<sequence length="433" mass="46833">MAPPSSILWQNKTKTVVLMDVPRSIEEAQVLSSELKEAHDTGTRVTCRLRRLISSPPPQSPFPTPEPKTSGSGPPTAPAAAQVAELMTRAAVESALDEIATSYSGPWCLPRVTAPVPAWPSPTEVDATDHDVNDSTPADPLTPSYSQEKSQHHHSSDNLLLPPLSHPLQASILPSRELFLASTNPGQFHLILLDPPWPNRSARRKHRHRHDRASAGPSNTNSSAAARGSYRPAGDLPALRSLLSAIPIASRLAPGGLVAVWLTNSPRCAELLTGGTGSSSASSGGLFAEWGVEPVGEWIWVKVTARGEPVVSVESCWRRPWERLIIARRKGLDPSGAGAVKGKVIVSVPDVHSRKPNLKRLFEEEGLLPERYEALEVFARNLTAGWWAWGDEVLKFQWRDWWMDANDDDGVREDDGGDAAAVAAAAAEERATG</sequence>
<accession>A0ABR3VB38</accession>
<dbReference type="PROSITE" id="PS00092">
    <property type="entry name" value="N6_MTASE"/>
    <property type="match status" value="1"/>
</dbReference>
<dbReference type="PANTHER" id="PTHR12829:SF4">
    <property type="entry name" value="N(6)-ADENINE-SPECIFIC METHYLTRANSFERASE METTL4"/>
    <property type="match status" value="1"/>
</dbReference>
<evidence type="ECO:0000256" key="1">
    <source>
        <dbReference type="PROSITE-ProRule" id="PRU00489"/>
    </source>
</evidence>
<dbReference type="PROSITE" id="PS51143">
    <property type="entry name" value="MT_A70"/>
    <property type="match status" value="1"/>
</dbReference>
<keyword evidence="4" id="KW-1185">Reference proteome</keyword>